<comment type="caution">
    <text evidence="2">The sequence shown here is derived from an EMBL/GenBank/DDBJ whole genome shotgun (WGS) entry which is preliminary data.</text>
</comment>
<organism evidence="2 3">
    <name type="scientific">Novosphingobium olei</name>
    <dbReference type="NCBI Taxonomy" id="2728851"/>
    <lineage>
        <taxon>Bacteria</taxon>
        <taxon>Pseudomonadati</taxon>
        <taxon>Pseudomonadota</taxon>
        <taxon>Alphaproteobacteria</taxon>
        <taxon>Sphingomonadales</taxon>
        <taxon>Sphingomonadaceae</taxon>
        <taxon>Novosphingobium</taxon>
    </lineage>
</organism>
<evidence type="ECO:0000313" key="3">
    <source>
        <dbReference type="Proteomes" id="UP000583556"/>
    </source>
</evidence>
<dbReference type="InterPro" id="IPR021836">
    <property type="entry name" value="DUF3429"/>
</dbReference>
<protein>
    <submittedName>
        <fullName evidence="2">DUF3429 domain-containing protein</fullName>
    </submittedName>
</protein>
<keyword evidence="1" id="KW-0472">Membrane</keyword>
<reference evidence="2 3" key="1">
    <citation type="submission" date="2020-04" db="EMBL/GenBank/DDBJ databases">
        <title>Novosphingobium sp. TW-4 isolated from soil.</title>
        <authorList>
            <person name="Dahal R.H."/>
            <person name="Chaudhary D.K."/>
        </authorList>
    </citation>
    <scope>NUCLEOTIDE SEQUENCE [LARGE SCALE GENOMIC DNA]</scope>
    <source>
        <strain evidence="2 3">TW-4</strain>
    </source>
</reference>
<sequence length="146" mass="15521">MSKQVQGSARWLGVAGLLPQLAALVAAHTETLHWSAIAAGCVYAALIFSFLGGIWWVQALLADRQSWPDHLLAVTPSLIALAAMLPWCFGLPWPGPSLVVLGTCLLASPFVDARLAKAMPLPQGWLALRRRLSTGLGLLTLALAFA</sequence>
<accession>A0A7Y0BN85</accession>
<dbReference type="EMBL" id="JABBGM010000002">
    <property type="protein sequence ID" value="NML93512.1"/>
    <property type="molecule type" value="Genomic_DNA"/>
</dbReference>
<keyword evidence="3" id="KW-1185">Reference proteome</keyword>
<evidence type="ECO:0000313" key="2">
    <source>
        <dbReference type="EMBL" id="NML93512.1"/>
    </source>
</evidence>
<gene>
    <name evidence="2" type="ORF">HHL27_07515</name>
</gene>
<name>A0A7Y0BN85_9SPHN</name>
<keyword evidence="1" id="KW-0812">Transmembrane</keyword>
<dbReference type="Proteomes" id="UP000583556">
    <property type="component" value="Unassembled WGS sequence"/>
</dbReference>
<dbReference type="AlphaFoldDB" id="A0A7Y0BN85"/>
<feature type="transmembrane region" description="Helical" evidence="1">
    <location>
        <begin position="71"/>
        <end position="92"/>
    </location>
</feature>
<keyword evidence="1" id="KW-1133">Transmembrane helix</keyword>
<dbReference type="RefSeq" id="WP_169492725.1">
    <property type="nucleotide sequence ID" value="NZ_JABBGM010000002.1"/>
</dbReference>
<feature type="transmembrane region" description="Helical" evidence="1">
    <location>
        <begin position="37"/>
        <end position="59"/>
    </location>
</feature>
<evidence type="ECO:0000256" key="1">
    <source>
        <dbReference type="SAM" id="Phobius"/>
    </source>
</evidence>
<dbReference type="Pfam" id="PF11911">
    <property type="entry name" value="DUF3429"/>
    <property type="match status" value="1"/>
</dbReference>
<proteinExistence type="predicted"/>